<name>A0A841NBL5_9FLAO</name>
<protein>
    <submittedName>
        <fullName evidence="1">Uncharacterized protein</fullName>
    </submittedName>
</protein>
<sequence>MADTQPQLYFFRNQAYFLKENFIINDEELLQKFTTSIEHLCYFTLEMDKIIDGDYKVNSIEVKNYDFYSAVKSHQESVRIMTEIFPKDHGFWDHLDENNLQYYTTLSREKHNTLIKPILTLKEFEEYAVAKHALAFIPIIGLNYIFSSRGNTEKLKEVYTFIFKGIQMNDDIEDLSADIQNDQWTYVRSRVEEFIKENNLDNESGLDKFEERVFYVSGIAEELIAYSKEQFINARNIALENDYKEIVRWLDETISDLSNNEELVSDLVNN</sequence>
<comment type="caution">
    <text evidence="1">The sequence shown here is derived from an EMBL/GenBank/DDBJ whole genome shotgun (WGS) entry which is preliminary data.</text>
</comment>
<organism evidence="1 2">
    <name type="scientific">Chryseobacterium shigense</name>
    <dbReference type="NCBI Taxonomy" id="297244"/>
    <lineage>
        <taxon>Bacteria</taxon>
        <taxon>Pseudomonadati</taxon>
        <taxon>Bacteroidota</taxon>
        <taxon>Flavobacteriia</taxon>
        <taxon>Flavobacteriales</taxon>
        <taxon>Weeksellaceae</taxon>
        <taxon>Chryseobacterium group</taxon>
        <taxon>Chryseobacterium</taxon>
    </lineage>
</organism>
<reference evidence="1 2" key="1">
    <citation type="submission" date="2020-08" db="EMBL/GenBank/DDBJ databases">
        <title>Functional genomics of gut bacteria from endangered species of beetles.</title>
        <authorList>
            <person name="Carlos-Shanley C."/>
        </authorList>
    </citation>
    <scope>NUCLEOTIDE SEQUENCE [LARGE SCALE GENOMIC DNA]</scope>
    <source>
        <strain evidence="1 2">S00136</strain>
    </source>
</reference>
<evidence type="ECO:0000313" key="2">
    <source>
        <dbReference type="Proteomes" id="UP000589738"/>
    </source>
</evidence>
<dbReference type="EMBL" id="JACHLC010000002">
    <property type="protein sequence ID" value="MBB6371098.1"/>
    <property type="molecule type" value="Genomic_DNA"/>
</dbReference>
<accession>A0A841NBL5</accession>
<dbReference type="Proteomes" id="UP000589738">
    <property type="component" value="Unassembled WGS sequence"/>
</dbReference>
<dbReference type="AlphaFoldDB" id="A0A841NBL5"/>
<keyword evidence="2" id="KW-1185">Reference proteome</keyword>
<gene>
    <name evidence="1" type="ORF">HNP36_002174</name>
</gene>
<proteinExistence type="predicted"/>
<evidence type="ECO:0000313" key="1">
    <source>
        <dbReference type="EMBL" id="MBB6371098.1"/>
    </source>
</evidence>
<dbReference type="RefSeq" id="WP_184162860.1">
    <property type="nucleotide sequence ID" value="NZ_JACHLC010000002.1"/>
</dbReference>